<feature type="non-terminal residue" evidence="1">
    <location>
        <position position="288"/>
    </location>
</feature>
<reference evidence="1" key="1">
    <citation type="journal article" date="2014" name="Front. Microbiol.">
        <title>High frequency of phylogenetically diverse reductive dehalogenase-homologous genes in deep subseafloor sedimentary metagenomes.</title>
        <authorList>
            <person name="Kawai M."/>
            <person name="Futagami T."/>
            <person name="Toyoda A."/>
            <person name="Takaki Y."/>
            <person name="Nishi S."/>
            <person name="Hori S."/>
            <person name="Arai W."/>
            <person name="Tsubouchi T."/>
            <person name="Morono Y."/>
            <person name="Uchiyama I."/>
            <person name="Ito T."/>
            <person name="Fujiyama A."/>
            <person name="Inagaki F."/>
            <person name="Takami H."/>
        </authorList>
    </citation>
    <scope>NUCLEOTIDE SEQUENCE</scope>
    <source>
        <strain evidence="1">Expedition CK06-06</strain>
    </source>
</reference>
<proteinExistence type="predicted"/>
<comment type="caution">
    <text evidence="1">The sequence shown here is derived from an EMBL/GenBank/DDBJ whole genome shotgun (WGS) entry which is preliminary data.</text>
</comment>
<dbReference type="AlphaFoldDB" id="X1IHT5"/>
<name>X1IHT5_9ZZZZ</name>
<dbReference type="EMBL" id="BARU01019809">
    <property type="protein sequence ID" value="GAH57118.1"/>
    <property type="molecule type" value="Genomic_DNA"/>
</dbReference>
<gene>
    <name evidence="1" type="ORF">S03H2_32598</name>
</gene>
<sequence length="288" mass="31793">CEPAVVRSDLLGEQNVPVFCRLSSIKINPLIKVSSIRSISFKGDYPEGVAGISFHPARAAIRTYDTLLGSPLLNDIGYVVIILKRNKKEDEMPEWVGGNLTATIYYDADEAFGTGKGEYYLQTVTEGDWDKGFEASSFWYGRGFLRAVDITEDGRARIGLYTGKNNLFRNVNLKEGETSGLIYFPGFYCRAGLQVKLNKIVGPEKQARLEIDGEELWVRKGSKILNGRCTVSKINALGEGLGNVEISCPGQKIILMVQQSKAAIKIGDDENSYDLGKSVVSGRINEYK</sequence>
<evidence type="ECO:0000313" key="1">
    <source>
        <dbReference type="EMBL" id="GAH57118.1"/>
    </source>
</evidence>
<organism evidence="1">
    <name type="scientific">marine sediment metagenome</name>
    <dbReference type="NCBI Taxonomy" id="412755"/>
    <lineage>
        <taxon>unclassified sequences</taxon>
        <taxon>metagenomes</taxon>
        <taxon>ecological metagenomes</taxon>
    </lineage>
</organism>
<feature type="non-terminal residue" evidence="1">
    <location>
        <position position="1"/>
    </location>
</feature>
<protein>
    <submittedName>
        <fullName evidence="1">Uncharacterized protein</fullName>
    </submittedName>
</protein>
<accession>X1IHT5</accession>